<dbReference type="Proteomes" id="UP001497392">
    <property type="component" value="Unassembled WGS sequence"/>
</dbReference>
<organism evidence="2 3">
    <name type="scientific">Coccomyxa viridis</name>
    <dbReference type="NCBI Taxonomy" id="1274662"/>
    <lineage>
        <taxon>Eukaryota</taxon>
        <taxon>Viridiplantae</taxon>
        <taxon>Chlorophyta</taxon>
        <taxon>core chlorophytes</taxon>
        <taxon>Trebouxiophyceae</taxon>
        <taxon>Trebouxiophyceae incertae sedis</taxon>
        <taxon>Coccomyxaceae</taxon>
        <taxon>Coccomyxa</taxon>
    </lineage>
</organism>
<feature type="coiled-coil region" evidence="1">
    <location>
        <begin position="80"/>
        <end position="107"/>
    </location>
</feature>
<keyword evidence="1" id="KW-0175">Coiled coil</keyword>
<dbReference type="EMBL" id="CAXHTA020000002">
    <property type="protein sequence ID" value="CAL5219321.1"/>
    <property type="molecule type" value="Genomic_DNA"/>
</dbReference>
<proteinExistence type="predicted"/>
<protein>
    <submittedName>
        <fullName evidence="2">G1130 protein</fullName>
    </submittedName>
</protein>
<evidence type="ECO:0000313" key="2">
    <source>
        <dbReference type="EMBL" id="CAL5219321.1"/>
    </source>
</evidence>
<comment type="caution">
    <text evidence="2">The sequence shown here is derived from an EMBL/GenBank/DDBJ whole genome shotgun (WGS) entry which is preliminary data.</text>
</comment>
<sequence>MQLDEFRIGAGRRAVPVTELPVANVELARSLLRGGTASSCVKERETDCKMRAAARQEQLNRLQAIKRQMQAGLQWLGTSTQQLNANIDSLKSDYKGLAEDIERYRRAGKHHRLVTHADQAALRLQALQEDGRLRALAHVGIFRHSIAPDKMPLGDRITILAQKWDRTCWEWLTEEQLMEITRYFGSQFMSFIEEDALTIMDMPHATEASMDMQHATGFRPAYTLSIYMPPAEKAYIMEAIDNLQPEAKREGGRRAYLAFMGRSPYIGNSAFWESELRRVDSALAALGCGDMQAFPARC</sequence>
<name>A0ABP1FK86_9CHLO</name>
<gene>
    <name evidence="2" type="primary">g1130</name>
    <name evidence="2" type="ORF">VP750_LOCUS980</name>
</gene>
<evidence type="ECO:0000313" key="3">
    <source>
        <dbReference type="Proteomes" id="UP001497392"/>
    </source>
</evidence>
<keyword evidence="3" id="KW-1185">Reference proteome</keyword>
<evidence type="ECO:0000256" key="1">
    <source>
        <dbReference type="SAM" id="Coils"/>
    </source>
</evidence>
<accession>A0ABP1FK86</accession>
<reference evidence="2 3" key="1">
    <citation type="submission" date="2024-06" db="EMBL/GenBank/DDBJ databases">
        <authorList>
            <person name="Kraege A."/>
            <person name="Thomma B."/>
        </authorList>
    </citation>
    <scope>NUCLEOTIDE SEQUENCE [LARGE SCALE GENOMIC DNA]</scope>
</reference>